<proteinExistence type="predicted"/>
<dbReference type="HOGENOM" id="CLU_027731_0_0_1"/>
<feature type="region of interest" description="Disordered" evidence="1">
    <location>
        <begin position="354"/>
        <end position="398"/>
    </location>
</feature>
<dbReference type="EMBL" id="ANFO01000612">
    <property type="protein sequence ID" value="KGQ08026.1"/>
    <property type="molecule type" value="Genomic_DNA"/>
</dbReference>
<dbReference type="OrthoDB" id="5314201at2759"/>
<protein>
    <submittedName>
        <fullName evidence="2">Uncharacterized protein</fullName>
    </submittedName>
</protein>
<organism evidence="2 3">
    <name type="scientific">Beauveria bassiana D1-5</name>
    <dbReference type="NCBI Taxonomy" id="1245745"/>
    <lineage>
        <taxon>Eukaryota</taxon>
        <taxon>Fungi</taxon>
        <taxon>Dikarya</taxon>
        <taxon>Ascomycota</taxon>
        <taxon>Pezizomycotina</taxon>
        <taxon>Sordariomycetes</taxon>
        <taxon>Hypocreomycetidae</taxon>
        <taxon>Hypocreales</taxon>
        <taxon>Cordycipitaceae</taxon>
        <taxon>Beauveria</taxon>
    </lineage>
</organism>
<sequence length="531" mass="59254">MDDRFEAESLLVEVAASHNLSVGPDEIRAALYDDPHGADLARWAASNLTSDNLLTVDELSLYDALDKSGQVDRLAELYDLSEMRPLRQDDVRAAIDDLRLSTESINKQAETLRHQRDAWQRLVANRADAVAKRRELETSRQRKSDSERVQISSEITEIAHGLEFRIAELKHDSDPNVTSLRQALDVVLKSDDALLTSLQKLGWELSEPDPEEAKSTDKLRETCLRLIKITVETIRTRLDTTYLTALATAQQSRDTSANPDEVEALQEELESLYSEILPVAQMSVEQQHLEPALRSIASRSGQSLRKTASSLTYMNQCFDYLLSRINALHTHTKLYNAHHAAVNRVVATAKDEMAAEVPAPDPQPTNSIEAPSPIKPPTRTKRHSRDMTHRRRSSATPHLTALDSLMQSLALPMDAYGDSSDATSQITALSRLVRERRSKSSVAARSAQDEFEGATAERLDDAQRAVQLLWDSVLADTAFGTAALADPGIEQSIDVLAQEVAKAKDKLGWFESQKMGWGSLKRDEFIERWAR</sequence>
<reference evidence="2 3" key="1">
    <citation type="submission" date="2012-10" db="EMBL/GenBank/DDBJ databases">
        <title>Genome sequencing and analysis of entomopathogenic fungi Beauveria bassiana D1-5.</title>
        <authorList>
            <person name="Li Q."/>
            <person name="Wang L."/>
            <person name="Zhang Z."/>
            <person name="Wang Q."/>
            <person name="Ren J."/>
            <person name="Wang M."/>
            <person name="Xu W."/>
            <person name="Wang J."/>
            <person name="Lu Y."/>
            <person name="Du Q."/>
            <person name="Sun Z."/>
        </authorList>
    </citation>
    <scope>NUCLEOTIDE SEQUENCE [LARGE SCALE GENOMIC DNA]</scope>
    <source>
        <strain evidence="2 3">D1-5</strain>
    </source>
</reference>
<name>A0A0A2VJG8_BEABA</name>
<evidence type="ECO:0000256" key="1">
    <source>
        <dbReference type="SAM" id="MobiDB-lite"/>
    </source>
</evidence>
<evidence type="ECO:0000313" key="3">
    <source>
        <dbReference type="Proteomes" id="UP000030106"/>
    </source>
</evidence>
<dbReference type="AlphaFoldDB" id="A0A0A2VJG8"/>
<accession>A0A0A2VJG8</accession>
<gene>
    <name evidence="2" type="ORF">BBAD15_g6624</name>
</gene>
<feature type="compositionally biased region" description="Basic residues" evidence="1">
    <location>
        <begin position="378"/>
        <end position="393"/>
    </location>
</feature>
<dbReference type="Proteomes" id="UP000030106">
    <property type="component" value="Unassembled WGS sequence"/>
</dbReference>
<evidence type="ECO:0000313" key="2">
    <source>
        <dbReference type="EMBL" id="KGQ08026.1"/>
    </source>
</evidence>
<dbReference type="eggNOG" id="ENOG502SC1V">
    <property type="taxonomic scope" value="Eukaryota"/>
</dbReference>
<comment type="caution">
    <text evidence="2">The sequence shown here is derived from an EMBL/GenBank/DDBJ whole genome shotgun (WGS) entry which is preliminary data.</text>
</comment>